<keyword evidence="2" id="KW-1185">Reference proteome</keyword>
<dbReference type="InterPro" id="IPR003718">
    <property type="entry name" value="OsmC/Ohr_fam"/>
</dbReference>
<dbReference type="InterPro" id="IPR036102">
    <property type="entry name" value="OsmC/Ohrsf"/>
</dbReference>
<evidence type="ECO:0000313" key="1">
    <source>
        <dbReference type="EMBL" id="KGD63538.1"/>
    </source>
</evidence>
<dbReference type="Gene3D" id="3.30.300.20">
    <property type="match status" value="1"/>
</dbReference>
<dbReference type="eggNOG" id="COG1764">
    <property type="taxonomic scope" value="Bacteria"/>
</dbReference>
<dbReference type="OrthoDB" id="9795405at2"/>
<dbReference type="Pfam" id="PF02566">
    <property type="entry name" value="OsmC"/>
    <property type="match status" value="1"/>
</dbReference>
<accession>A0A095TM67</accession>
<dbReference type="Proteomes" id="UP000029444">
    <property type="component" value="Unassembled WGS sequence"/>
</dbReference>
<gene>
    <name evidence="1" type="ORF">Y5S_03174</name>
</gene>
<dbReference type="SUPFAM" id="SSF82784">
    <property type="entry name" value="OsmC-like"/>
    <property type="match status" value="1"/>
</dbReference>
<dbReference type="InterPro" id="IPR052707">
    <property type="entry name" value="OsmC_Ohr_Peroxiredoxin"/>
</dbReference>
<dbReference type="AlphaFoldDB" id="A0A095TM67"/>
<reference evidence="1 2" key="1">
    <citation type="submission" date="2012-09" db="EMBL/GenBank/DDBJ databases">
        <title>Genome Sequence of alkane-degrading Bacterium Alcanivorax sp. 19-m-6.</title>
        <authorList>
            <person name="Lai Q."/>
            <person name="Shao Z."/>
        </authorList>
    </citation>
    <scope>NUCLEOTIDE SEQUENCE [LARGE SCALE GENOMIC DNA]</scope>
    <source>
        <strain evidence="1 2">19-m-6</strain>
    </source>
</reference>
<sequence>MHLSWTAHGNQDHYLWHLPDGNEVRVVDGQHGQQEFMEPEEAFIAALASCHLLSFLTEAARDGLSVASYDDDPQAVLGQNAQAKIFVKQIRLQPLVTFNGEQPDTARIQGLHQRAHEKCFIAQSVKSEVIIEPRG</sequence>
<dbReference type="STRING" id="1177154.Y5S_03174"/>
<organism evidence="1 2">
    <name type="scientific">Alcanivorax nanhaiticus</name>
    <dbReference type="NCBI Taxonomy" id="1177154"/>
    <lineage>
        <taxon>Bacteria</taxon>
        <taxon>Pseudomonadati</taxon>
        <taxon>Pseudomonadota</taxon>
        <taxon>Gammaproteobacteria</taxon>
        <taxon>Oceanospirillales</taxon>
        <taxon>Alcanivoracaceae</taxon>
        <taxon>Alcanivorax</taxon>
    </lineage>
</organism>
<dbReference type="PANTHER" id="PTHR42830">
    <property type="entry name" value="OSMOTICALLY INDUCIBLE FAMILY PROTEIN"/>
    <property type="match status" value="1"/>
</dbReference>
<dbReference type="PANTHER" id="PTHR42830:SF2">
    <property type="entry name" value="OSMC_OHR FAMILY PROTEIN"/>
    <property type="match status" value="1"/>
</dbReference>
<dbReference type="InterPro" id="IPR015946">
    <property type="entry name" value="KH_dom-like_a/b"/>
</dbReference>
<proteinExistence type="predicted"/>
<evidence type="ECO:0000313" key="2">
    <source>
        <dbReference type="Proteomes" id="UP000029444"/>
    </source>
</evidence>
<protein>
    <submittedName>
        <fullName evidence="1">Redox protein</fullName>
    </submittedName>
</protein>
<dbReference type="PATRIC" id="fig|1177154.3.peg.3216"/>
<comment type="caution">
    <text evidence="1">The sequence shown here is derived from an EMBL/GenBank/DDBJ whole genome shotgun (WGS) entry which is preliminary data.</text>
</comment>
<name>A0A095TM67_9GAMM</name>
<dbReference type="EMBL" id="ARXV01000016">
    <property type="protein sequence ID" value="KGD63538.1"/>
    <property type="molecule type" value="Genomic_DNA"/>
</dbReference>